<protein>
    <recommendedName>
        <fullName evidence="3">PIR Superfamily Protein</fullName>
    </recommendedName>
</protein>
<sequence>MEESFRSFRLAALKIWLENTKRIREESHDDDYSNSYECSWQNRCEDFHVGLFCGIANWMTHITDILLDESIDDCNFENHSNRIARYYNLILFILSELINDMKDSSKSFKVNMEDYASFVNNVVKHKFNFLHKNNNHLCIFFEEEGDFSDFNVISLRPNYKCEEYDLILYPSLNKIINSILDLYERYDNFLKDENQFRNICESSKQICSDE</sequence>
<proteinExistence type="predicted"/>
<evidence type="ECO:0000313" key="1">
    <source>
        <dbReference type="EMBL" id="MEN3930044.1"/>
    </source>
</evidence>
<dbReference type="RefSeq" id="WP_346336019.1">
    <property type="nucleotide sequence ID" value="NZ_JBBYXI010000001.1"/>
</dbReference>
<dbReference type="Proteomes" id="UP001418637">
    <property type="component" value="Unassembled WGS sequence"/>
</dbReference>
<accession>A0ABV0BGK8</accession>
<gene>
    <name evidence="1" type="ORF">WJT86_03085</name>
</gene>
<name>A0ABV0BGK8_9HYPH</name>
<reference evidence="1 2" key="1">
    <citation type="submission" date="2024-04" db="EMBL/GenBank/DDBJ databases">
        <title>A novel species isolated from cricket.</title>
        <authorList>
            <person name="Wang H.-C."/>
        </authorList>
    </citation>
    <scope>NUCLEOTIDE SEQUENCE [LARGE SCALE GENOMIC DNA]</scope>
    <source>
        <strain evidence="1 2">WL0021</strain>
    </source>
</reference>
<organism evidence="1 2">
    <name type="scientific">Hohaiivirga grylli</name>
    <dbReference type="NCBI Taxonomy" id="3133970"/>
    <lineage>
        <taxon>Bacteria</taxon>
        <taxon>Pseudomonadati</taxon>
        <taxon>Pseudomonadota</taxon>
        <taxon>Alphaproteobacteria</taxon>
        <taxon>Hyphomicrobiales</taxon>
        <taxon>Methylobacteriaceae</taxon>
        <taxon>Hohaiivirga</taxon>
    </lineage>
</organism>
<comment type="caution">
    <text evidence="1">The sequence shown here is derived from an EMBL/GenBank/DDBJ whole genome shotgun (WGS) entry which is preliminary data.</text>
</comment>
<evidence type="ECO:0008006" key="3">
    <source>
        <dbReference type="Google" id="ProtNLM"/>
    </source>
</evidence>
<dbReference type="EMBL" id="JBBYXI010000001">
    <property type="protein sequence ID" value="MEN3930044.1"/>
    <property type="molecule type" value="Genomic_DNA"/>
</dbReference>
<evidence type="ECO:0000313" key="2">
    <source>
        <dbReference type="Proteomes" id="UP001418637"/>
    </source>
</evidence>
<keyword evidence="2" id="KW-1185">Reference proteome</keyword>